<dbReference type="GO" id="GO:0047631">
    <property type="term" value="F:ADP-ribose diphosphatase activity"/>
    <property type="evidence" value="ECO:0007669"/>
    <property type="project" value="UniProtKB-EC"/>
</dbReference>
<comment type="caution">
    <text evidence="4">The sequence shown here is derived from an EMBL/GenBank/DDBJ whole genome shotgun (WGS) entry which is preliminary data.</text>
</comment>
<keyword evidence="5" id="KW-1185">Reference proteome</keyword>
<dbReference type="GO" id="GO:0019693">
    <property type="term" value="P:ribose phosphate metabolic process"/>
    <property type="evidence" value="ECO:0007669"/>
    <property type="project" value="TreeGrafter"/>
</dbReference>
<accession>A0A1V4I3S9</accession>
<sequence length="201" mass="23165">MKNGRIEKLNMLAQTKFLSLYEAEYKNKAGNKKRWTIASRKSYEVLKAQYFDGKEEKMDAVIIAAFHKEQKKIVVIRQFRVPLNDYVYELPAGLIDGDEKIDVAATRELKEETGLELTNINHEKTRNNVYASAGMTDESAAIVFCTCKGEISKDYMEEDEDIETFLMSQEEVKELLKTDSKIDMRAFIMLQGFAEIGEKMF</sequence>
<dbReference type="OrthoDB" id="9788922at2"/>
<proteinExistence type="predicted"/>
<dbReference type="PROSITE" id="PS00893">
    <property type="entry name" value="NUDIX_BOX"/>
    <property type="match status" value="1"/>
</dbReference>
<protein>
    <submittedName>
        <fullName evidence="4">ADP-ribose pyrophosphatase</fullName>
        <ecNumber evidence="4">3.6.1.13</ecNumber>
    </submittedName>
</protein>
<evidence type="ECO:0000256" key="2">
    <source>
        <dbReference type="ARBA" id="ARBA00022801"/>
    </source>
</evidence>
<dbReference type="PANTHER" id="PTHR11839:SF18">
    <property type="entry name" value="NUDIX HYDROLASE DOMAIN-CONTAINING PROTEIN"/>
    <property type="match status" value="1"/>
</dbReference>
<evidence type="ECO:0000313" key="5">
    <source>
        <dbReference type="Proteomes" id="UP000190080"/>
    </source>
</evidence>
<name>A0A1V4I3S9_9CLOT</name>
<dbReference type="Gene3D" id="3.90.79.10">
    <property type="entry name" value="Nucleoside Triphosphate Pyrophosphohydrolase"/>
    <property type="match status" value="1"/>
</dbReference>
<organism evidence="4 5">
    <name type="scientific">Clostridium oryzae</name>
    <dbReference type="NCBI Taxonomy" id="1450648"/>
    <lineage>
        <taxon>Bacteria</taxon>
        <taxon>Bacillati</taxon>
        <taxon>Bacillota</taxon>
        <taxon>Clostridia</taxon>
        <taxon>Eubacteriales</taxon>
        <taxon>Clostridiaceae</taxon>
        <taxon>Clostridium</taxon>
    </lineage>
</organism>
<dbReference type="InterPro" id="IPR000086">
    <property type="entry name" value="NUDIX_hydrolase_dom"/>
</dbReference>
<comment type="cofactor">
    <cofactor evidence="1">
        <name>Mg(2+)</name>
        <dbReference type="ChEBI" id="CHEBI:18420"/>
    </cofactor>
</comment>
<dbReference type="SUPFAM" id="SSF55811">
    <property type="entry name" value="Nudix"/>
    <property type="match status" value="1"/>
</dbReference>
<keyword evidence="2 4" id="KW-0378">Hydrolase</keyword>
<dbReference type="PROSITE" id="PS51462">
    <property type="entry name" value="NUDIX"/>
    <property type="match status" value="1"/>
</dbReference>
<dbReference type="PANTHER" id="PTHR11839">
    <property type="entry name" value="UDP/ADP-SUGAR PYROPHOSPHATASE"/>
    <property type="match status" value="1"/>
</dbReference>
<reference evidence="4 5" key="1">
    <citation type="submission" date="2017-03" db="EMBL/GenBank/DDBJ databases">
        <title>Genome sequence of Clostridium oryzae DSM 28571.</title>
        <authorList>
            <person name="Poehlein A."/>
            <person name="Daniel R."/>
        </authorList>
    </citation>
    <scope>NUCLEOTIDE SEQUENCE [LARGE SCALE GENOMIC DNA]</scope>
    <source>
        <strain evidence="4 5">DSM 28571</strain>
    </source>
</reference>
<dbReference type="RefSeq" id="WP_079428813.1">
    <property type="nucleotide sequence ID" value="NZ_MZGV01000136.1"/>
</dbReference>
<evidence type="ECO:0000313" key="4">
    <source>
        <dbReference type="EMBL" id="OPJ54632.1"/>
    </source>
</evidence>
<feature type="domain" description="Nudix hydrolase" evidence="3">
    <location>
        <begin position="56"/>
        <end position="190"/>
    </location>
</feature>
<gene>
    <name evidence="4" type="primary">nudF</name>
    <name evidence="4" type="ORF">CLORY_45340</name>
</gene>
<dbReference type="InterPro" id="IPR020084">
    <property type="entry name" value="NUDIX_hydrolase_CS"/>
</dbReference>
<dbReference type="EC" id="3.6.1.13" evidence="4"/>
<evidence type="ECO:0000259" key="3">
    <source>
        <dbReference type="PROSITE" id="PS51462"/>
    </source>
</evidence>
<dbReference type="InterPro" id="IPR015797">
    <property type="entry name" value="NUDIX_hydrolase-like_dom_sf"/>
</dbReference>
<evidence type="ECO:0000256" key="1">
    <source>
        <dbReference type="ARBA" id="ARBA00001946"/>
    </source>
</evidence>
<dbReference type="STRING" id="1450648.CLORY_45340"/>
<dbReference type="Pfam" id="PF00293">
    <property type="entry name" value="NUDIX"/>
    <property type="match status" value="1"/>
</dbReference>
<dbReference type="CDD" id="cd03424">
    <property type="entry name" value="NUDIX_ADPRase_Nudt5_UGPPase_Nudt14"/>
    <property type="match status" value="1"/>
</dbReference>
<dbReference type="GO" id="GO:0006753">
    <property type="term" value="P:nucleoside phosphate metabolic process"/>
    <property type="evidence" value="ECO:0007669"/>
    <property type="project" value="TreeGrafter"/>
</dbReference>
<dbReference type="AlphaFoldDB" id="A0A1V4I3S9"/>
<dbReference type="Proteomes" id="UP000190080">
    <property type="component" value="Unassembled WGS sequence"/>
</dbReference>
<dbReference type="EMBL" id="MZGV01000136">
    <property type="protein sequence ID" value="OPJ54632.1"/>
    <property type="molecule type" value="Genomic_DNA"/>
</dbReference>